<organism evidence="1">
    <name type="scientific">Ipomoea trifida</name>
    <name type="common">Morning glory</name>
    <dbReference type="NCBI Taxonomy" id="35884"/>
    <lineage>
        <taxon>Eukaryota</taxon>
        <taxon>Viridiplantae</taxon>
        <taxon>Streptophyta</taxon>
        <taxon>Embryophyta</taxon>
        <taxon>Tracheophyta</taxon>
        <taxon>Spermatophyta</taxon>
        <taxon>Magnoliopsida</taxon>
        <taxon>eudicotyledons</taxon>
        <taxon>Gunneridae</taxon>
        <taxon>Pentapetalae</taxon>
        <taxon>asterids</taxon>
        <taxon>lamiids</taxon>
        <taxon>Solanales</taxon>
        <taxon>Convolvulaceae</taxon>
        <taxon>Ipomoeeae</taxon>
        <taxon>Ipomoea</taxon>
    </lineage>
</organism>
<accession>A0A929</accession>
<proteinExistence type="predicted"/>
<protein>
    <submittedName>
        <fullName evidence="1">Uncharacterized protein</fullName>
    </submittedName>
</protein>
<dbReference type="AlphaFoldDB" id="A0A929"/>
<reference evidence="1" key="1">
    <citation type="journal article" date="2007" name="Sex. Plant Reprod.">
        <title>Physical size of the S locus region defined by genetic recombination and genome sequencing in Ipomoea trifida, Convolvulaceae.</title>
        <authorList>
            <person name="Rahman M.H."/>
            <person name="Tsuchiya T."/>
            <person name="Suwabe K."/>
            <person name="Kohori J."/>
            <person name="Tomita R.N."/>
            <person name="Kagaya Y."/>
            <person name="Kobayashi I."/>
            <person name="Kakeda K."/>
            <person name="Kowyama Y."/>
        </authorList>
    </citation>
    <scope>NUCLEOTIDE SEQUENCE</scope>
</reference>
<sequence>MDYGGVTMGERSRGIRWKGWESLCIPKQWAGMNFRRIMEFNVALLVDIGGNHSFIWRSILEVQPMGIDEELRMVKNADRIIWIEDEKGEYTMKRCYRKLKQAGSGAGPQIKWSKHPERWIKLTVDVALDFYNSKMGFGFVLRNSNGTFMAAKKVNWHDLCSD</sequence>
<dbReference type="EMBL" id="AB263748">
    <property type="protein sequence ID" value="BAF36334.1"/>
    <property type="molecule type" value="Genomic_DNA"/>
</dbReference>
<evidence type="ECO:0000313" key="1">
    <source>
        <dbReference type="EMBL" id="BAF36334.1"/>
    </source>
</evidence>
<name>A0A929_IPOTF</name>